<organism evidence="1 2">
    <name type="scientific">Epicoccum nigrum</name>
    <name type="common">Soil fungus</name>
    <name type="synonym">Epicoccum purpurascens</name>
    <dbReference type="NCBI Taxonomy" id="105696"/>
    <lineage>
        <taxon>Eukaryota</taxon>
        <taxon>Fungi</taxon>
        <taxon>Dikarya</taxon>
        <taxon>Ascomycota</taxon>
        <taxon>Pezizomycotina</taxon>
        <taxon>Dothideomycetes</taxon>
        <taxon>Pleosporomycetidae</taxon>
        <taxon>Pleosporales</taxon>
        <taxon>Pleosporineae</taxon>
        <taxon>Didymellaceae</taxon>
        <taxon>Epicoccum</taxon>
    </lineage>
</organism>
<sequence length="486" mass="51142">MQKIMHEHSGYLSFAPTHPYIKHLPVLPPRLVLILLGPLPRQHGKNKITRVRLQLGLGAMHQPPLLVEGARLGVPLRLIQAVVLARRQSLPGDLDLGQIHARSRSLPRLPLGTVAALPPLLPRLGPPHNLLLLLLLQAVEHGRPALDVAQPLHGFLHGRGGGVAAAQPFLGEPDALAAHFQPLGLDLDHVDFEPAEGAQGGDGFGDLLDAGREGADADGFAGVEGRDEGFRGVLGGGFGGRGRGRDIGVGGGLDGGGRGRGAREVLERLPGRGQVEEDGVGLRAGAVVEVEAVAIDIAMGHGHHGVEAVLDDLVPELRCARLVVFKRVDAAVSRCALALRGLRADSVGVQLFCQVGGCIRCDLHPRRAIVDATHGGVGEGAAACAGFDEVVARADAQALQDVAVVGGVDDLGSVGERQRPCLWRRRNQVREAAACGCSFYDILLRLGRIARGGCGCGCFCARARALLIFAVSFALLRFPTRARVDN</sequence>
<dbReference type="AlphaFoldDB" id="A0A1Y2LVC0"/>
<keyword evidence="2" id="KW-1185">Reference proteome</keyword>
<gene>
    <name evidence="1" type="ORF">B5807_08893</name>
</gene>
<name>A0A1Y2LVC0_EPING</name>
<dbReference type="EMBL" id="KZ107850">
    <property type="protein sequence ID" value="OSS46948.1"/>
    <property type="molecule type" value="Genomic_DNA"/>
</dbReference>
<protein>
    <submittedName>
        <fullName evidence="1">Uncharacterized protein</fullName>
    </submittedName>
</protein>
<evidence type="ECO:0000313" key="2">
    <source>
        <dbReference type="Proteomes" id="UP000193240"/>
    </source>
</evidence>
<accession>A0A1Y2LVC0</accession>
<reference evidence="1 2" key="1">
    <citation type="journal article" date="2017" name="Genome Announc.">
        <title>Genome sequence of the saprophytic ascomycete Epicoccum nigrum ICMP 19927 strain isolated from New Zealand.</title>
        <authorList>
            <person name="Fokin M."/>
            <person name="Fleetwood D."/>
            <person name="Weir B.S."/>
            <person name="Villas-Boas S.G."/>
        </authorList>
    </citation>
    <scope>NUCLEOTIDE SEQUENCE [LARGE SCALE GENOMIC DNA]</scope>
    <source>
        <strain evidence="1 2">ICMP 19927</strain>
    </source>
</reference>
<proteinExistence type="predicted"/>
<dbReference type="InParanoid" id="A0A1Y2LVC0"/>
<dbReference type="Proteomes" id="UP000193240">
    <property type="component" value="Unassembled WGS sequence"/>
</dbReference>
<evidence type="ECO:0000313" key="1">
    <source>
        <dbReference type="EMBL" id="OSS46948.1"/>
    </source>
</evidence>